<dbReference type="InterPro" id="IPR002715">
    <property type="entry name" value="Nas_poly-pep-assoc_cplx_dom"/>
</dbReference>
<sequence>MDKDKLAKLQAQVRIGGKGTPRRKQVKKSVTASQGDDRKLQAALKKLGVQPITGVEEVNMFKEDGNVLHFGAPRVHAALPSNTLAVYGPGQTKELTELVPGILNQLGPDSLANLRRLAESYQSMTARQAAAAAAAGGADAGEKKEGDDEIPDLVENFDEAEGGDEVKQSDLEELE</sequence>
<organism evidence="15 16">
    <name type="scientific">Kwoniella newhampshirensis</name>
    <dbReference type="NCBI Taxonomy" id="1651941"/>
    <lineage>
        <taxon>Eukaryota</taxon>
        <taxon>Fungi</taxon>
        <taxon>Dikarya</taxon>
        <taxon>Basidiomycota</taxon>
        <taxon>Agaricomycotina</taxon>
        <taxon>Tremellomycetes</taxon>
        <taxon>Tremellales</taxon>
        <taxon>Cryptococcaceae</taxon>
        <taxon>Kwoniella</taxon>
    </lineage>
</organism>
<evidence type="ECO:0000256" key="3">
    <source>
        <dbReference type="ARBA" id="ARBA00005296"/>
    </source>
</evidence>
<evidence type="ECO:0000256" key="9">
    <source>
        <dbReference type="ARBA" id="ARBA00023015"/>
    </source>
</evidence>
<accession>A0AAW0YTK4</accession>
<dbReference type="EMBL" id="JBCAWK010000004">
    <property type="protein sequence ID" value="KAK8861237.1"/>
    <property type="molecule type" value="Genomic_DNA"/>
</dbReference>
<dbReference type="GO" id="GO:0005737">
    <property type="term" value="C:cytoplasm"/>
    <property type="evidence" value="ECO:0007669"/>
    <property type="project" value="UniProtKB-SubCell"/>
</dbReference>
<keyword evidence="6" id="KW-0963">Cytoplasm</keyword>
<dbReference type="CDD" id="cd22055">
    <property type="entry name" value="NAC_BTF3"/>
    <property type="match status" value="1"/>
</dbReference>
<dbReference type="GeneID" id="92179315"/>
<evidence type="ECO:0000256" key="6">
    <source>
        <dbReference type="ARBA" id="ARBA00022490"/>
    </source>
</evidence>
<evidence type="ECO:0000256" key="4">
    <source>
        <dbReference type="ARBA" id="ARBA00022192"/>
    </source>
</evidence>
<protein>
    <recommendedName>
        <fullName evidence="4 12">Nascent polypeptide-associated complex subunit beta</fullName>
    </recommendedName>
</protein>
<reference evidence="15 16" key="1">
    <citation type="journal article" date="2024" name="bioRxiv">
        <title>Comparative genomics of Cryptococcus and Kwoniella reveals pathogenesis evolution and contrasting karyotype dynamics via intercentromeric recombination or chromosome fusion.</title>
        <authorList>
            <person name="Coelho M.A."/>
            <person name="David-Palma M."/>
            <person name="Shea T."/>
            <person name="Bowers K."/>
            <person name="McGinley-Smith S."/>
            <person name="Mohammad A.W."/>
            <person name="Gnirke A."/>
            <person name="Yurkov A.M."/>
            <person name="Nowrousian M."/>
            <person name="Sun S."/>
            <person name="Cuomo C.A."/>
            <person name="Heitman J."/>
        </authorList>
    </citation>
    <scope>NUCLEOTIDE SEQUENCE [LARGE SCALE GENOMIC DNA]</scope>
    <source>
        <strain evidence="15 16">CBS 13917</strain>
    </source>
</reference>
<keyword evidence="7" id="KW-0678">Repressor</keyword>
<dbReference type="Gene3D" id="2.20.70.30">
    <property type="entry name" value="Nascent polypeptide-associated complex domain"/>
    <property type="match status" value="1"/>
</dbReference>
<dbReference type="InterPro" id="IPR038187">
    <property type="entry name" value="NAC_A/B_dom_sf"/>
</dbReference>
<dbReference type="SMART" id="SM01407">
    <property type="entry name" value="NAC"/>
    <property type="match status" value="1"/>
</dbReference>
<gene>
    <name evidence="15" type="ORF">IAR55_002056</name>
</gene>
<keyword evidence="8" id="KW-0653">Protein transport</keyword>
<evidence type="ECO:0000256" key="8">
    <source>
        <dbReference type="ARBA" id="ARBA00022927"/>
    </source>
</evidence>
<comment type="caution">
    <text evidence="15">The sequence shown here is derived from an EMBL/GenBank/DDBJ whole genome shotgun (WGS) entry which is preliminary data.</text>
</comment>
<dbReference type="Pfam" id="PF01849">
    <property type="entry name" value="NAC"/>
    <property type="match status" value="1"/>
</dbReference>
<dbReference type="KEGG" id="kne:92179315"/>
<evidence type="ECO:0000256" key="10">
    <source>
        <dbReference type="ARBA" id="ARBA00023163"/>
    </source>
</evidence>
<dbReference type="PANTHER" id="PTHR10351">
    <property type="entry name" value="TRANSCRIPTION FACTOR BTF3 FAMILY MEMBER"/>
    <property type="match status" value="1"/>
</dbReference>
<evidence type="ECO:0000256" key="12">
    <source>
        <dbReference type="RuleBase" id="RU361272"/>
    </source>
</evidence>
<evidence type="ECO:0000256" key="5">
    <source>
        <dbReference type="ARBA" id="ARBA00022448"/>
    </source>
</evidence>
<keyword evidence="9 12" id="KW-0805">Transcription regulation</keyword>
<feature type="domain" description="NAC-A/B" evidence="14">
    <location>
        <begin position="34"/>
        <end position="99"/>
    </location>
</feature>
<comment type="subcellular location">
    <subcellularLocation>
        <location evidence="2">Cytoplasm</location>
    </subcellularLocation>
    <subcellularLocation>
        <location evidence="1">Nucleus</location>
    </subcellularLocation>
</comment>
<comment type="similarity">
    <text evidence="3 12">Belongs to the NAC-beta family.</text>
</comment>
<proteinExistence type="inferred from homology"/>
<evidence type="ECO:0000256" key="11">
    <source>
        <dbReference type="ARBA" id="ARBA00023242"/>
    </source>
</evidence>
<keyword evidence="11" id="KW-0539">Nucleus</keyword>
<keyword evidence="10 12" id="KW-0804">Transcription</keyword>
<dbReference type="GO" id="GO:0005634">
    <property type="term" value="C:nucleus"/>
    <property type="evidence" value="ECO:0007669"/>
    <property type="project" value="UniProtKB-SubCell"/>
</dbReference>
<feature type="region of interest" description="Disordered" evidence="13">
    <location>
        <begin position="14"/>
        <end position="35"/>
    </location>
</feature>
<evidence type="ECO:0000256" key="1">
    <source>
        <dbReference type="ARBA" id="ARBA00004123"/>
    </source>
</evidence>
<dbReference type="AlphaFoldDB" id="A0AAW0YTK4"/>
<feature type="compositionally biased region" description="Basic and acidic residues" evidence="13">
    <location>
        <begin position="164"/>
        <end position="175"/>
    </location>
</feature>
<dbReference type="Proteomes" id="UP001388673">
    <property type="component" value="Unassembled WGS sequence"/>
</dbReference>
<keyword evidence="16" id="KW-1185">Reference proteome</keyword>
<keyword evidence="5" id="KW-0813">Transport</keyword>
<evidence type="ECO:0000256" key="2">
    <source>
        <dbReference type="ARBA" id="ARBA00004496"/>
    </source>
</evidence>
<dbReference type="RefSeq" id="XP_066803862.1">
    <property type="nucleotide sequence ID" value="XM_066945173.1"/>
</dbReference>
<dbReference type="InterPro" id="IPR039370">
    <property type="entry name" value="BTF3"/>
</dbReference>
<evidence type="ECO:0000256" key="13">
    <source>
        <dbReference type="SAM" id="MobiDB-lite"/>
    </source>
</evidence>
<feature type="region of interest" description="Disordered" evidence="13">
    <location>
        <begin position="132"/>
        <end position="175"/>
    </location>
</feature>
<dbReference type="PROSITE" id="PS51151">
    <property type="entry name" value="NAC_AB"/>
    <property type="match status" value="1"/>
</dbReference>
<dbReference type="GO" id="GO:0015031">
    <property type="term" value="P:protein transport"/>
    <property type="evidence" value="ECO:0007669"/>
    <property type="project" value="UniProtKB-KW"/>
</dbReference>
<feature type="compositionally biased region" description="Acidic residues" evidence="13">
    <location>
        <begin position="147"/>
        <end position="163"/>
    </location>
</feature>
<dbReference type="FunFam" id="2.20.70.30:FF:000003">
    <property type="entry name" value="Nascent polypeptide-associated complex subunit beta"/>
    <property type="match status" value="1"/>
</dbReference>
<evidence type="ECO:0000313" key="16">
    <source>
        <dbReference type="Proteomes" id="UP001388673"/>
    </source>
</evidence>
<name>A0AAW0YTK4_9TREE</name>
<comment type="subunit">
    <text evidence="12">Part of the nascent polypeptide-associated complex (NAC).</text>
</comment>
<evidence type="ECO:0000256" key="7">
    <source>
        <dbReference type="ARBA" id="ARBA00022491"/>
    </source>
</evidence>
<evidence type="ECO:0000259" key="14">
    <source>
        <dbReference type="PROSITE" id="PS51151"/>
    </source>
</evidence>
<evidence type="ECO:0000313" key="15">
    <source>
        <dbReference type="EMBL" id="KAK8861237.1"/>
    </source>
</evidence>